<gene>
    <name evidence="1" type="ORF">J3998_04370</name>
</gene>
<sequence>MKIIDQNLSLSAQREFYQEQQQSIQQQRFTNQSDMSSRPSITVQEAVNSTRFNIGQKELAVNLSAPIDGTNNSESKLPAHLLKMIEVVEAVMERITGAPYKLKVYGYNTDADVQSAQKMSGLNAESRSINPIFGNFSTQGMRTTISEQFIESEKMRFSASGSVSTADGRQIDFALNTVQSRQFISQSQFTLESGAVPQDPLVVSFGGEPAQLSLQSFAVDIDLDGENEQLKMMQSGSGYLVLDKNADGVIDSGKELFGAQTGNGFSELAVYDQDQNGWIDENDPIFAQLQIYHLDENGMQRLDGLMTLDIGAISVSSVASEFSHKDENNQTQAQVRSSSVFLFESSGQAGLVQQVDVVV</sequence>
<proteinExistence type="predicted"/>
<evidence type="ECO:0000313" key="1">
    <source>
        <dbReference type="EMBL" id="MBO1926802.1"/>
    </source>
</evidence>
<dbReference type="Proteomes" id="UP000664835">
    <property type="component" value="Unassembled WGS sequence"/>
</dbReference>
<keyword evidence="2" id="KW-1185">Reference proteome</keyword>
<protein>
    <recommendedName>
        <fullName evidence="3">VCBS repeat-containing protein</fullName>
    </recommendedName>
</protein>
<dbReference type="PANTHER" id="PTHR39431:SF1">
    <property type="entry name" value="FRPA_C-RELATED PROTEIN"/>
    <property type="match status" value="1"/>
</dbReference>
<reference evidence="1 2" key="1">
    <citation type="submission" date="2021-03" db="EMBL/GenBank/DDBJ databases">
        <title>Thiomicrorhabdus sp.nov.,novel sulfur-oxidizing bacteria isolated from coastal sediment.</title>
        <authorList>
            <person name="Liu X."/>
        </authorList>
    </citation>
    <scope>NUCLEOTIDE SEQUENCE [LARGE SCALE GENOMIC DNA]</scope>
    <source>
        <strain evidence="1 2">6S2-11</strain>
    </source>
</reference>
<accession>A0ABS3Q395</accession>
<organism evidence="1 2">
    <name type="scientific">Thiomicrorhabdus marina</name>
    <dbReference type="NCBI Taxonomy" id="2818442"/>
    <lineage>
        <taxon>Bacteria</taxon>
        <taxon>Pseudomonadati</taxon>
        <taxon>Pseudomonadota</taxon>
        <taxon>Gammaproteobacteria</taxon>
        <taxon>Thiotrichales</taxon>
        <taxon>Piscirickettsiaceae</taxon>
        <taxon>Thiomicrorhabdus</taxon>
    </lineage>
</organism>
<dbReference type="EMBL" id="JAGETV010000005">
    <property type="protein sequence ID" value="MBO1926802.1"/>
    <property type="molecule type" value="Genomic_DNA"/>
</dbReference>
<comment type="caution">
    <text evidence="1">The sequence shown here is derived from an EMBL/GenBank/DDBJ whole genome shotgun (WGS) entry which is preliminary data.</text>
</comment>
<evidence type="ECO:0000313" key="2">
    <source>
        <dbReference type="Proteomes" id="UP000664835"/>
    </source>
</evidence>
<name>A0ABS3Q395_9GAMM</name>
<dbReference type="PANTHER" id="PTHR39431">
    <property type="entry name" value="FRPA/C-RELATED PROTEIN"/>
    <property type="match status" value="1"/>
</dbReference>
<dbReference type="RefSeq" id="WP_208148248.1">
    <property type="nucleotide sequence ID" value="NZ_JAGETV010000005.1"/>
</dbReference>
<evidence type="ECO:0008006" key="3">
    <source>
        <dbReference type="Google" id="ProtNLM"/>
    </source>
</evidence>